<keyword evidence="6 8" id="KW-0139">CF(1)</keyword>
<evidence type="ECO:0000256" key="7">
    <source>
        <dbReference type="ARBA" id="ARBA00023310"/>
    </source>
</evidence>
<dbReference type="HAMAP" id="MF_01416">
    <property type="entry name" value="ATP_synth_delta_bact"/>
    <property type="match status" value="1"/>
</dbReference>
<dbReference type="InterPro" id="IPR026015">
    <property type="entry name" value="ATP_synth_OSCP/delta_N_sf"/>
</dbReference>
<dbReference type="InterPro" id="IPR000711">
    <property type="entry name" value="ATPase_OSCP/dsu"/>
</dbReference>
<dbReference type="NCBIfam" id="TIGR01145">
    <property type="entry name" value="ATP_synt_delta"/>
    <property type="match status" value="1"/>
</dbReference>
<name>A0A9X2HY01_9GAMM</name>
<evidence type="ECO:0000256" key="6">
    <source>
        <dbReference type="ARBA" id="ARBA00023196"/>
    </source>
</evidence>
<comment type="similarity">
    <text evidence="8">Belongs to the ATPase delta chain family.</text>
</comment>
<evidence type="ECO:0000256" key="4">
    <source>
        <dbReference type="ARBA" id="ARBA00023065"/>
    </source>
</evidence>
<sequence length="178" mass="19076">MAELTTLARPYAKAAFGFAHEHGDLSSWATQLKTLAIVSEYGKVKEIVSSPALTPEQQASTLLSVCGEELDSKVKNFVELLAENKRLALLPEVFTLFDALKTAEEQAVDVELTTAFELDDASEKKLADALSAKLARKVKVSSAVDSQLLAGAIIKAGDLVIDGSMRGRLEKLAKAINS</sequence>
<dbReference type="GO" id="GO:0045259">
    <property type="term" value="C:proton-transporting ATP synthase complex"/>
    <property type="evidence" value="ECO:0007669"/>
    <property type="project" value="UniProtKB-KW"/>
</dbReference>
<keyword evidence="3 8" id="KW-0375">Hydrogen ion transport</keyword>
<keyword evidence="7 8" id="KW-0066">ATP synthesis</keyword>
<keyword evidence="10" id="KW-1185">Reference proteome</keyword>
<keyword evidence="2 8" id="KW-0813">Transport</keyword>
<evidence type="ECO:0000256" key="3">
    <source>
        <dbReference type="ARBA" id="ARBA00022781"/>
    </source>
</evidence>
<dbReference type="GO" id="GO:0005886">
    <property type="term" value="C:plasma membrane"/>
    <property type="evidence" value="ECO:0007669"/>
    <property type="project" value="UniProtKB-SubCell"/>
</dbReference>
<dbReference type="PROSITE" id="PS00389">
    <property type="entry name" value="ATPASE_DELTA"/>
    <property type="match status" value="1"/>
</dbReference>
<comment type="subcellular location">
    <subcellularLocation>
        <location evidence="8">Cell membrane</location>
        <topology evidence="8">Peripheral membrane protein</topology>
    </subcellularLocation>
    <subcellularLocation>
        <location evidence="1">Membrane</location>
    </subcellularLocation>
</comment>
<organism evidence="9 10">
    <name type="scientific">Gilvimarinus xylanilyticus</name>
    <dbReference type="NCBI Taxonomy" id="2944139"/>
    <lineage>
        <taxon>Bacteria</taxon>
        <taxon>Pseudomonadati</taxon>
        <taxon>Pseudomonadota</taxon>
        <taxon>Gammaproteobacteria</taxon>
        <taxon>Cellvibrionales</taxon>
        <taxon>Cellvibrionaceae</taxon>
        <taxon>Gilvimarinus</taxon>
    </lineage>
</organism>
<dbReference type="RefSeq" id="WP_253968775.1">
    <property type="nucleotide sequence ID" value="NZ_JAMFTH010000005.1"/>
</dbReference>
<accession>A0A9X2HY01</accession>
<keyword evidence="4 8" id="KW-0406">Ion transport</keyword>
<comment type="function">
    <text evidence="8">F(1)F(0) ATP synthase produces ATP from ADP in the presence of a proton or sodium gradient. F-type ATPases consist of two structural domains, F(1) containing the extramembraneous catalytic core and F(0) containing the membrane proton channel, linked together by a central stalk and a peripheral stalk. During catalysis, ATP synthesis in the catalytic domain of F(1) is coupled via a rotary mechanism of the central stalk subunits to proton translocation.</text>
</comment>
<comment type="function">
    <text evidence="8">This protein is part of the stalk that links CF(0) to CF(1). It either transmits conformational changes from CF(0) to CF(1) or is implicated in proton conduction.</text>
</comment>
<gene>
    <name evidence="8" type="primary">atpH</name>
    <name evidence="9" type="ORF">M6D89_14345</name>
</gene>
<evidence type="ECO:0000313" key="9">
    <source>
        <dbReference type="EMBL" id="MCP8900483.1"/>
    </source>
</evidence>
<dbReference type="NCBIfam" id="NF004402">
    <property type="entry name" value="PRK05758.2-2"/>
    <property type="match status" value="1"/>
</dbReference>
<dbReference type="InterPro" id="IPR020781">
    <property type="entry name" value="ATPase_OSCP/d_CS"/>
</dbReference>
<evidence type="ECO:0000256" key="2">
    <source>
        <dbReference type="ARBA" id="ARBA00022448"/>
    </source>
</evidence>
<evidence type="ECO:0000313" key="10">
    <source>
        <dbReference type="Proteomes" id="UP001139319"/>
    </source>
</evidence>
<dbReference type="Pfam" id="PF00213">
    <property type="entry name" value="OSCP"/>
    <property type="match status" value="1"/>
</dbReference>
<proteinExistence type="inferred from homology"/>
<evidence type="ECO:0000256" key="5">
    <source>
        <dbReference type="ARBA" id="ARBA00023136"/>
    </source>
</evidence>
<dbReference type="PANTHER" id="PTHR11910">
    <property type="entry name" value="ATP SYNTHASE DELTA CHAIN"/>
    <property type="match status" value="1"/>
</dbReference>
<evidence type="ECO:0000256" key="8">
    <source>
        <dbReference type="HAMAP-Rule" id="MF_01416"/>
    </source>
</evidence>
<comment type="caution">
    <text evidence="9">The sequence shown here is derived from an EMBL/GenBank/DDBJ whole genome shotgun (WGS) entry which is preliminary data.</text>
</comment>
<dbReference type="Proteomes" id="UP001139319">
    <property type="component" value="Unassembled WGS sequence"/>
</dbReference>
<reference evidence="9" key="1">
    <citation type="submission" date="2022-05" db="EMBL/GenBank/DDBJ databases">
        <authorList>
            <person name="Sun H.-N."/>
        </authorList>
    </citation>
    <scope>NUCLEOTIDE SEQUENCE</scope>
    <source>
        <strain evidence="9">HB14</strain>
    </source>
</reference>
<dbReference type="Gene3D" id="1.10.520.20">
    <property type="entry name" value="N-terminal domain of the delta subunit of the F1F0-ATP synthase"/>
    <property type="match status" value="1"/>
</dbReference>
<keyword evidence="8" id="KW-1003">Cell membrane</keyword>
<evidence type="ECO:0000256" key="1">
    <source>
        <dbReference type="ARBA" id="ARBA00004370"/>
    </source>
</evidence>
<protein>
    <recommendedName>
        <fullName evidence="8">ATP synthase subunit delta</fullName>
    </recommendedName>
    <alternativeName>
        <fullName evidence="8">ATP synthase F(1) sector subunit delta</fullName>
    </alternativeName>
    <alternativeName>
        <fullName evidence="8">F-type ATPase subunit delta</fullName>
        <shortName evidence="8">F-ATPase subunit delta</shortName>
    </alternativeName>
</protein>
<dbReference type="SUPFAM" id="SSF47928">
    <property type="entry name" value="N-terminal domain of the delta subunit of the F1F0-ATP synthase"/>
    <property type="match status" value="1"/>
</dbReference>
<keyword evidence="5 8" id="KW-0472">Membrane</keyword>
<dbReference type="PRINTS" id="PR00125">
    <property type="entry name" value="ATPASEDELTA"/>
</dbReference>
<reference evidence="9" key="2">
    <citation type="submission" date="2023-01" db="EMBL/GenBank/DDBJ databases">
        <title>Gilvimarinus xylanilyticus HB14 isolated from Caulerpa lentillifera aquaculture base in Hainan, China.</title>
        <authorList>
            <person name="Zhang Y.-J."/>
        </authorList>
    </citation>
    <scope>NUCLEOTIDE SEQUENCE</scope>
    <source>
        <strain evidence="9">HB14</strain>
    </source>
</reference>
<dbReference type="EMBL" id="JAMFTH010000005">
    <property type="protein sequence ID" value="MCP8900483.1"/>
    <property type="molecule type" value="Genomic_DNA"/>
</dbReference>
<dbReference type="GO" id="GO:0046933">
    <property type="term" value="F:proton-transporting ATP synthase activity, rotational mechanism"/>
    <property type="evidence" value="ECO:0007669"/>
    <property type="project" value="UniProtKB-UniRule"/>
</dbReference>
<dbReference type="AlphaFoldDB" id="A0A9X2HY01"/>